<dbReference type="InterPro" id="IPR005163">
    <property type="entry name" value="Tri_helical_YiiM-like"/>
</dbReference>
<dbReference type="GO" id="GO:0030170">
    <property type="term" value="F:pyridoxal phosphate binding"/>
    <property type="evidence" value="ECO:0007669"/>
    <property type="project" value="InterPro"/>
</dbReference>
<dbReference type="PANTHER" id="PTHR30212">
    <property type="entry name" value="PROTEIN YIIM"/>
    <property type="match status" value="1"/>
</dbReference>
<dbReference type="Proteomes" id="UP000005850">
    <property type="component" value="Chromosome"/>
</dbReference>
<organism evidence="2 3">
    <name type="scientific">Brevibacillus laterosporus LMG 15441</name>
    <dbReference type="NCBI Taxonomy" id="1042163"/>
    <lineage>
        <taxon>Bacteria</taxon>
        <taxon>Bacillati</taxon>
        <taxon>Bacillota</taxon>
        <taxon>Bacilli</taxon>
        <taxon>Bacillales</taxon>
        <taxon>Paenibacillaceae</taxon>
        <taxon>Brevibacillus</taxon>
    </lineage>
</organism>
<evidence type="ECO:0000313" key="2">
    <source>
        <dbReference type="EMBL" id="AIG24739.1"/>
    </source>
</evidence>
<dbReference type="Gene3D" id="2.40.33.20">
    <property type="entry name" value="PK beta-barrel domain-like"/>
    <property type="match status" value="1"/>
</dbReference>
<gene>
    <name evidence="2" type="ORF">BRLA_c003440</name>
</gene>
<dbReference type="GO" id="GO:0030151">
    <property type="term" value="F:molybdenum ion binding"/>
    <property type="evidence" value="ECO:0007669"/>
    <property type="project" value="InterPro"/>
</dbReference>
<dbReference type="Pfam" id="PF03475">
    <property type="entry name" value="YiiM_3-alpha"/>
    <property type="match status" value="1"/>
</dbReference>
<dbReference type="SUPFAM" id="SSF50800">
    <property type="entry name" value="PK beta-barrel domain-like"/>
    <property type="match status" value="1"/>
</dbReference>
<proteinExistence type="predicted"/>
<dbReference type="EMBL" id="CP007806">
    <property type="protein sequence ID" value="AIG24739.1"/>
    <property type="molecule type" value="Genomic_DNA"/>
</dbReference>
<dbReference type="STRING" id="1042163.BRLA_c003440"/>
<evidence type="ECO:0000259" key="1">
    <source>
        <dbReference type="PROSITE" id="PS51340"/>
    </source>
</evidence>
<keyword evidence="3" id="KW-1185">Reference proteome</keyword>
<dbReference type="PANTHER" id="PTHR30212:SF4">
    <property type="entry name" value="MOSC DOMAIN-CONTAINING PROTEIN"/>
    <property type="match status" value="1"/>
</dbReference>
<dbReference type="KEGG" id="blr:BRLA_c003440"/>
<dbReference type="GO" id="GO:0003824">
    <property type="term" value="F:catalytic activity"/>
    <property type="evidence" value="ECO:0007669"/>
    <property type="project" value="InterPro"/>
</dbReference>
<dbReference type="eggNOG" id="COG2258">
    <property type="taxonomic scope" value="Bacteria"/>
</dbReference>
<dbReference type="PROSITE" id="PS51340">
    <property type="entry name" value="MOSC"/>
    <property type="match status" value="1"/>
</dbReference>
<protein>
    <submittedName>
        <fullName evidence="2">6-N-hydroxylaminopurine resistance protein</fullName>
    </submittedName>
</protein>
<dbReference type="RefSeq" id="WP_003333615.1">
    <property type="nucleotide sequence ID" value="NZ_CP007806.1"/>
</dbReference>
<dbReference type="HOGENOM" id="CLU_082566_1_0_9"/>
<sequence length="228" mass="25323">MSQVQVRILSVNVGQPQVLPYKGKEVVTSICKQPVTGPLYLSKTQLQGDAQADLKYHGGVDKAVCVYASEHYPYWEKALGKALPASAFGENLTIEGLLEDEVCIGDIYRIGGAVVQVTQPRQPCHKLAKRYDVIDLAVQVQNTGYTGFYLRVLQEGEISQEDTMTLVEKDPDGISIAFANQIMHHDKKNKQAIKQILKVEALSASWRQSFMKRLGDEEIDTSLRLQGS</sequence>
<accession>A0A075QYR3</accession>
<reference evidence="2 3" key="1">
    <citation type="journal article" date="2011" name="J. Bacteriol.">
        <title>Genome sequence of Brevibacillus laterosporus LMG 15441, a pathogen of invertebrates.</title>
        <authorList>
            <person name="Djukic M."/>
            <person name="Poehlein A."/>
            <person name="Thurmer A."/>
            <person name="Daniel R."/>
        </authorList>
    </citation>
    <scope>NUCLEOTIDE SEQUENCE [LARGE SCALE GENOMIC DNA]</scope>
    <source>
        <strain evidence="2 3">LMG 15441</strain>
    </source>
</reference>
<dbReference type="InterPro" id="IPR011037">
    <property type="entry name" value="Pyrv_Knase-like_insert_dom_sf"/>
</dbReference>
<dbReference type="Pfam" id="PF03473">
    <property type="entry name" value="MOSC"/>
    <property type="match status" value="1"/>
</dbReference>
<dbReference type="AlphaFoldDB" id="A0A075QYR3"/>
<dbReference type="InterPro" id="IPR052353">
    <property type="entry name" value="Benzoxazolinone_Detox_Enz"/>
</dbReference>
<dbReference type="InterPro" id="IPR005302">
    <property type="entry name" value="MoCF_Sase_C"/>
</dbReference>
<name>A0A075QYR3_BRELA</name>
<evidence type="ECO:0000313" key="3">
    <source>
        <dbReference type="Proteomes" id="UP000005850"/>
    </source>
</evidence>
<feature type="domain" description="MOSC" evidence="1">
    <location>
        <begin position="33"/>
        <end position="167"/>
    </location>
</feature>